<accession>A0AC58NR11</accession>
<dbReference type="RefSeq" id="XP_074200231.1">
    <property type="nucleotide sequence ID" value="XM_074344130.1"/>
</dbReference>
<sequence>MCTSWSCSELRSRSPSEPAGIIHLSTPTLRVVLVSWLACHFCNISGGPSEIQSRRPLVPLDWWLRPNGIRDSGSERGGAARRYSGFSFVTATRTPGGWATTRARFHGGMDRLTRWPSGQGRIPREESGAVPLDRRGGGSPPTGCGSAGAGRAWAPHCACRGGAEPQPWGAGWHEIGGHRPGRRGRGRPPRAKQEKAAPPAPVPPTLPPIPALREGEGVVALCGSQEPRTHLSPVPQPQTSVQAESSGLKCSRDRVPRAATQAAGGPAWTFGLRIPLARHQADAQLEGLTANQEFTEGVISHPVSS</sequence>
<keyword evidence="1" id="KW-1185">Reference proteome</keyword>
<gene>
    <name evidence="2" type="primary">LOC141573718</name>
</gene>
<protein>
    <submittedName>
        <fullName evidence="2">Uncharacterized protein LOC141573718</fullName>
    </submittedName>
</protein>
<reference evidence="2" key="1">
    <citation type="submission" date="2025-08" db="UniProtKB">
        <authorList>
            <consortium name="RefSeq"/>
        </authorList>
    </citation>
    <scope>IDENTIFICATION</scope>
    <source>
        <tissue evidence="2">Blood</tissue>
    </source>
</reference>
<evidence type="ECO:0000313" key="1">
    <source>
        <dbReference type="Proteomes" id="UP001732780"/>
    </source>
</evidence>
<proteinExistence type="predicted"/>
<name>A0AC58NR11_CAMBA</name>
<organism evidence="1 2">
    <name type="scientific">Camelus bactrianus</name>
    <name type="common">Bactrian camel</name>
    <dbReference type="NCBI Taxonomy" id="9837"/>
    <lineage>
        <taxon>Eukaryota</taxon>
        <taxon>Metazoa</taxon>
        <taxon>Chordata</taxon>
        <taxon>Craniata</taxon>
        <taxon>Vertebrata</taxon>
        <taxon>Euteleostomi</taxon>
        <taxon>Mammalia</taxon>
        <taxon>Eutheria</taxon>
        <taxon>Laurasiatheria</taxon>
        <taxon>Artiodactyla</taxon>
        <taxon>Tylopoda</taxon>
        <taxon>Camelidae</taxon>
        <taxon>Camelus</taxon>
    </lineage>
</organism>
<evidence type="ECO:0000313" key="2">
    <source>
        <dbReference type="RefSeq" id="XP_074200231.1"/>
    </source>
</evidence>
<dbReference type="Proteomes" id="UP001732780">
    <property type="component" value="Chromosome 17"/>
</dbReference>